<evidence type="ECO:0000313" key="1">
    <source>
        <dbReference type="EMBL" id="MFC4408834.1"/>
    </source>
</evidence>
<proteinExistence type="predicted"/>
<accession>A0ABV8X167</accession>
<dbReference type="RefSeq" id="WP_378150950.1">
    <property type="nucleotide sequence ID" value="NZ_JBHSEC010000001.1"/>
</dbReference>
<organism evidence="1 2">
    <name type="scientific">Chungangia koreensis</name>
    <dbReference type="NCBI Taxonomy" id="752657"/>
    <lineage>
        <taxon>Bacteria</taxon>
        <taxon>Bacillati</taxon>
        <taxon>Bacillota</taxon>
        <taxon>Bacilli</taxon>
        <taxon>Lactobacillales</taxon>
        <taxon>Chungangia</taxon>
    </lineage>
</organism>
<gene>
    <name evidence="1" type="ORF">ACFOZY_00150</name>
</gene>
<name>A0ABV8X167_9LACT</name>
<comment type="caution">
    <text evidence="1">The sequence shown here is derived from an EMBL/GenBank/DDBJ whole genome shotgun (WGS) entry which is preliminary data.</text>
</comment>
<dbReference type="EMBL" id="JBHSEC010000001">
    <property type="protein sequence ID" value="MFC4408834.1"/>
    <property type="molecule type" value="Genomic_DNA"/>
</dbReference>
<protein>
    <recommendedName>
        <fullName evidence="3">Alpha/beta hydrolase</fullName>
    </recommendedName>
</protein>
<evidence type="ECO:0008006" key="3">
    <source>
        <dbReference type="Google" id="ProtNLM"/>
    </source>
</evidence>
<evidence type="ECO:0000313" key="2">
    <source>
        <dbReference type="Proteomes" id="UP001595817"/>
    </source>
</evidence>
<sequence>MKGYVSGYKEMIIPFNYFTREEAVGLMVVLPGSGYTAQAPLLHYANHFSEQLHYDLLQVTYNYNDEAYDDFTNEELGEAIKIDVQTVIDAILGKKHYPNYCFIAKSLGTIALSSELMREEFKNAKAVWQTPLIHREDVLTSMRNSTQKGLSIIGDADQIYSEERVALVEQNPNMISKVIPRVGHALDVEGNALKSIDILKEVMTEIQEFLK</sequence>
<keyword evidence="2" id="KW-1185">Reference proteome</keyword>
<dbReference type="InterPro" id="IPR029058">
    <property type="entry name" value="AB_hydrolase_fold"/>
</dbReference>
<reference evidence="2" key="1">
    <citation type="journal article" date="2019" name="Int. J. Syst. Evol. Microbiol.">
        <title>The Global Catalogue of Microorganisms (GCM) 10K type strain sequencing project: providing services to taxonomists for standard genome sequencing and annotation.</title>
        <authorList>
            <consortium name="The Broad Institute Genomics Platform"/>
            <consortium name="The Broad Institute Genome Sequencing Center for Infectious Disease"/>
            <person name="Wu L."/>
            <person name="Ma J."/>
        </authorList>
    </citation>
    <scope>NUCLEOTIDE SEQUENCE [LARGE SCALE GENOMIC DNA]</scope>
    <source>
        <strain evidence="2">CCUG 59778</strain>
    </source>
</reference>
<dbReference type="SUPFAM" id="SSF53474">
    <property type="entry name" value="alpha/beta-Hydrolases"/>
    <property type="match status" value="1"/>
</dbReference>
<dbReference type="Proteomes" id="UP001595817">
    <property type="component" value="Unassembled WGS sequence"/>
</dbReference>